<feature type="compositionally biased region" description="Basic and acidic residues" evidence="1">
    <location>
        <begin position="76"/>
        <end position="89"/>
    </location>
</feature>
<dbReference type="SUPFAM" id="SSF56112">
    <property type="entry name" value="Protein kinase-like (PK-like)"/>
    <property type="match status" value="1"/>
</dbReference>
<name>A0A5C4JHT7_9ACTN</name>
<feature type="region of interest" description="Disordered" evidence="1">
    <location>
        <begin position="1"/>
        <end position="20"/>
    </location>
</feature>
<dbReference type="Pfam" id="PF01636">
    <property type="entry name" value="APH"/>
    <property type="match status" value="1"/>
</dbReference>
<dbReference type="Gene3D" id="3.90.1200.10">
    <property type="match status" value="1"/>
</dbReference>
<feature type="compositionally biased region" description="Basic residues" evidence="1">
    <location>
        <begin position="91"/>
        <end position="105"/>
    </location>
</feature>
<dbReference type="Proteomes" id="UP000309174">
    <property type="component" value="Unassembled WGS sequence"/>
</dbReference>
<protein>
    <submittedName>
        <fullName evidence="3">Phosphotransferase family protein</fullName>
    </submittedName>
</protein>
<reference evidence="3 4" key="1">
    <citation type="submission" date="2019-05" db="EMBL/GenBank/DDBJ databases">
        <title>Draft genome sequence of Actinomadura sp. 14C53.</title>
        <authorList>
            <person name="Saricaoglu S."/>
            <person name="Isik K."/>
        </authorList>
    </citation>
    <scope>NUCLEOTIDE SEQUENCE [LARGE SCALE GENOMIC DNA]</scope>
    <source>
        <strain evidence="3 4">14C53</strain>
    </source>
</reference>
<dbReference type="AlphaFoldDB" id="A0A5C4JHT7"/>
<dbReference type="InterPro" id="IPR052898">
    <property type="entry name" value="ACAD10-like"/>
</dbReference>
<dbReference type="InterPro" id="IPR002575">
    <property type="entry name" value="Aminoglycoside_PTrfase"/>
</dbReference>
<keyword evidence="4" id="KW-1185">Reference proteome</keyword>
<feature type="domain" description="Aminoglycoside phosphotransferase" evidence="2">
    <location>
        <begin position="248"/>
        <end position="470"/>
    </location>
</feature>
<organism evidence="3 4">
    <name type="scientific">Actinomadura soli</name>
    <dbReference type="NCBI Taxonomy" id="2508997"/>
    <lineage>
        <taxon>Bacteria</taxon>
        <taxon>Bacillati</taxon>
        <taxon>Actinomycetota</taxon>
        <taxon>Actinomycetes</taxon>
        <taxon>Streptosporangiales</taxon>
        <taxon>Thermomonosporaceae</taxon>
        <taxon>Actinomadura</taxon>
    </lineage>
</organism>
<gene>
    <name evidence="3" type="ORF">ETD83_05485</name>
</gene>
<evidence type="ECO:0000313" key="4">
    <source>
        <dbReference type="Proteomes" id="UP000309174"/>
    </source>
</evidence>
<dbReference type="InterPro" id="IPR041726">
    <property type="entry name" value="ACAD10_11_N"/>
</dbReference>
<dbReference type="CDD" id="cd05154">
    <property type="entry name" value="ACAD10_11_N-like"/>
    <property type="match status" value="1"/>
</dbReference>
<dbReference type="PANTHER" id="PTHR47829:SF1">
    <property type="entry name" value="HAD FAMILY PHOSPHATASE"/>
    <property type="match status" value="1"/>
</dbReference>
<dbReference type="EMBL" id="VCKW01000018">
    <property type="protein sequence ID" value="TMR05725.1"/>
    <property type="molecule type" value="Genomic_DNA"/>
</dbReference>
<dbReference type="OrthoDB" id="3806873at2"/>
<comment type="caution">
    <text evidence="3">The sequence shown here is derived from an EMBL/GenBank/DDBJ whole genome shotgun (WGS) entry which is preliminary data.</text>
</comment>
<keyword evidence="3" id="KW-0808">Transferase</keyword>
<evidence type="ECO:0000259" key="2">
    <source>
        <dbReference type="Pfam" id="PF01636"/>
    </source>
</evidence>
<proteinExistence type="predicted"/>
<dbReference type="GO" id="GO:0016740">
    <property type="term" value="F:transferase activity"/>
    <property type="evidence" value="ECO:0007669"/>
    <property type="project" value="UniProtKB-KW"/>
</dbReference>
<dbReference type="InterPro" id="IPR011009">
    <property type="entry name" value="Kinase-like_dom_sf"/>
</dbReference>
<dbReference type="Gene3D" id="3.30.200.20">
    <property type="entry name" value="Phosphorylase Kinase, domain 1"/>
    <property type="match status" value="1"/>
</dbReference>
<sequence>MNSHTATRPGNRSEQPAFSAVPGTVTGTVLFRLCFPRTTVLGSHPPQSRTRARKPVSFQANTSARSRPTPPRPKKKADDPHHRAGESARTKATRLRRPRHLRRAQRRQDRPHRPPHGADPGVRPAHQVVAAYHLPARPPWACGGSRTRDYRRYGGESHTARPAEGDRRLFELDVSFKRCVQAIAAWPDPLRVRDDRTRGDQLRRHQQEDAGRPGTDRVIAAGLIGLAAEEVAEWIASLGIEAAGPLRFERIGFGQSNLTFLITDAEGRRWVLRRPPLGHLLASAHDVAREARILSALQATDLPTPRVYGVRDVEDAPLVLIEFVDGQVVDRLPVAEGLSLERRREIGLSLAGTLALIHAVDLDETGLRGLSSHKPYAQRQLKRWSLQWERSKTGELPLLDELTTRLTAAVPVQRELTLVHGDFHLGNVIISRRTGSVTAVLDWELCTLGDPLADVGTLLAYWPANGEASLGGPSPCILPGFPTRDELVQEYLDRSGRDPAALGFWHALGLWKTAIIGAGVLRRALEEPQNRAQAGCPSQEEIASLVVRAHDVAAAAGI</sequence>
<feature type="compositionally biased region" description="Polar residues" evidence="1">
    <location>
        <begin position="1"/>
        <end position="16"/>
    </location>
</feature>
<dbReference type="PANTHER" id="PTHR47829">
    <property type="entry name" value="HYDROLASE, PUTATIVE (AFU_ORTHOLOGUE AFUA_1G12880)-RELATED"/>
    <property type="match status" value="1"/>
</dbReference>
<evidence type="ECO:0000313" key="3">
    <source>
        <dbReference type="EMBL" id="TMR05725.1"/>
    </source>
</evidence>
<accession>A0A5C4JHT7</accession>
<feature type="region of interest" description="Disordered" evidence="1">
    <location>
        <begin position="39"/>
        <end position="123"/>
    </location>
</feature>
<evidence type="ECO:0000256" key="1">
    <source>
        <dbReference type="SAM" id="MobiDB-lite"/>
    </source>
</evidence>